<dbReference type="Proteomes" id="UP000198885">
    <property type="component" value="Unassembled WGS sequence"/>
</dbReference>
<feature type="domain" description="DUF403" evidence="2">
    <location>
        <begin position="512"/>
        <end position="793"/>
    </location>
</feature>
<evidence type="ECO:0000256" key="1">
    <source>
        <dbReference type="SAM" id="MobiDB-lite"/>
    </source>
</evidence>
<dbReference type="InterPro" id="IPR025841">
    <property type="entry name" value="CP_ATPgrasp_2"/>
</dbReference>
<keyword evidence="5" id="KW-1185">Reference proteome</keyword>
<dbReference type="Pfam" id="PF04168">
    <property type="entry name" value="Alpha-E"/>
    <property type="match status" value="1"/>
</dbReference>
<protein>
    <submittedName>
        <fullName evidence="4">Uncharacterized conserved protein, circularly permuted ATPgrasp superfamily</fullName>
    </submittedName>
</protein>
<dbReference type="AlphaFoldDB" id="A0A1H9WC06"/>
<evidence type="ECO:0000259" key="3">
    <source>
        <dbReference type="Pfam" id="PF14403"/>
    </source>
</evidence>
<accession>A0A1H9WC06</accession>
<dbReference type="PANTHER" id="PTHR34595:SF2">
    <property type="entry name" value="BLR2978 PROTEIN"/>
    <property type="match status" value="1"/>
</dbReference>
<dbReference type="EMBL" id="FOGU01000010">
    <property type="protein sequence ID" value="SES31197.1"/>
    <property type="molecule type" value="Genomic_DNA"/>
</dbReference>
<proteinExistence type="predicted"/>
<dbReference type="SUPFAM" id="SSF56059">
    <property type="entry name" value="Glutathione synthetase ATP-binding domain-like"/>
    <property type="match status" value="1"/>
</dbReference>
<evidence type="ECO:0000259" key="2">
    <source>
        <dbReference type="Pfam" id="PF04168"/>
    </source>
</evidence>
<name>A0A1H9WC06_9RHOB</name>
<dbReference type="InterPro" id="IPR007296">
    <property type="entry name" value="DUF403"/>
</dbReference>
<dbReference type="InterPro" id="IPR051680">
    <property type="entry name" value="ATP-dep_Glu-Cys_Ligase-2"/>
</dbReference>
<gene>
    <name evidence="4" type="ORF">SAMN04490244_11029</name>
</gene>
<feature type="domain" description="Circularly permuted ATP-grasp type 2" evidence="3">
    <location>
        <begin position="86"/>
        <end position="464"/>
    </location>
</feature>
<dbReference type="PANTHER" id="PTHR34595">
    <property type="entry name" value="BLR5612 PROTEIN"/>
    <property type="match status" value="1"/>
</dbReference>
<organism evidence="4 5">
    <name type="scientific">Tranquillimonas rosea</name>
    <dbReference type="NCBI Taxonomy" id="641238"/>
    <lineage>
        <taxon>Bacteria</taxon>
        <taxon>Pseudomonadati</taxon>
        <taxon>Pseudomonadota</taxon>
        <taxon>Alphaproteobacteria</taxon>
        <taxon>Rhodobacterales</taxon>
        <taxon>Roseobacteraceae</taxon>
        <taxon>Tranquillimonas</taxon>
    </lineage>
</organism>
<feature type="region of interest" description="Disordered" evidence="1">
    <location>
        <begin position="1"/>
        <end position="24"/>
    </location>
</feature>
<dbReference type="STRING" id="641238.SAMN04490244_11029"/>
<dbReference type="OrthoDB" id="9804079at2"/>
<reference evidence="4 5" key="1">
    <citation type="submission" date="2016-10" db="EMBL/GenBank/DDBJ databases">
        <authorList>
            <person name="de Groot N.N."/>
        </authorList>
    </citation>
    <scope>NUCLEOTIDE SEQUENCE [LARGE SCALE GENOMIC DNA]</scope>
    <source>
        <strain evidence="4 5">DSM 23042</strain>
    </source>
</reference>
<evidence type="ECO:0000313" key="5">
    <source>
        <dbReference type="Proteomes" id="UP000198885"/>
    </source>
</evidence>
<dbReference type="Pfam" id="PF14403">
    <property type="entry name" value="CP_ATPgrasp_2"/>
    <property type="match status" value="1"/>
</dbReference>
<dbReference type="Gene3D" id="3.40.50.11290">
    <property type="match status" value="1"/>
</dbReference>
<sequence length="794" mass="86992">MTGDGEQDWSGGYAPQPGVPDELMTADGSIRPAWAAFHAHLSRLDRDELSRRFALGDQYLRDAGVFFRQYGDPDATERAWPLSHIPMILGRQDHGAIEEGLVQRAELLERVMADLYGAGSLVRNGQLPARLVAQNPEWLRPLVGLTPRGGHFLHFLAFELGRSPDGTWFVLGDRTQAPSGAGFAVENRLATSRVFPDFYARGDIHRLAGFFRRFRDGLNDLKGAEAERIGILSPGPLNDTYFEHAYIARYLGFMLLEGEDLIVRDGRVMVRTVAGPQPVDVLWRRLDSRFADPLELDQASAIGTPGMVGAIRSGNLTMVNALGSGVLETRAFLAFLPRICRALLGEPLKMPNIATWWCGQTAERDYTKANAHRVMIGPAMSQRLPFEDEETTALGAWARDSARQAVDDWLDREGAHVVGQEAVTLSTTPAFVDGRLRPRPMTLRVFLARGAEGWRMMPGGYARIGLGDDPTAIGMQAGGSVADVWVRADESVSPESMIAGPATFTRARRGVLPSRAADNLYWLGRYVDRAESAIRMLRCYHLRLAESGERPAPILDRIAGYLAQYGLDPRTEPIPAGVCATLDAAQASAGKVRDRFSVDGWTALTGLARAARDSTDRLAPGDETARTLGELLRQIAGFTGLVQDNMFRFTGWRFLTIGRALERADRMAAVLADFADPGAPAGSLDVAVEAADSVMSHRRRYAVETNRATVVDLLALDTLNPRAILHQLGRIREQVGCLPGAEVEGQMSDLSRAVLRAHTGLAVRMPADIDTPVLTDLRREIAGLSELLGRDYLR</sequence>
<dbReference type="RefSeq" id="WP_092695309.1">
    <property type="nucleotide sequence ID" value="NZ_FOGU01000010.1"/>
</dbReference>
<evidence type="ECO:0000313" key="4">
    <source>
        <dbReference type="EMBL" id="SES31197.1"/>
    </source>
</evidence>